<dbReference type="InterPro" id="IPR050266">
    <property type="entry name" value="AB_hydrolase_sf"/>
</dbReference>
<evidence type="ECO:0000313" key="3">
    <source>
        <dbReference type="Proteomes" id="UP001404956"/>
    </source>
</evidence>
<name>A0ABP9XFL2_9DEIO</name>
<protein>
    <submittedName>
        <fullName evidence="2">2-succinyl-6-hydroxy-2, 4-cyclohexadiene-1-carboxylate synthase</fullName>
    </submittedName>
</protein>
<evidence type="ECO:0000313" key="2">
    <source>
        <dbReference type="EMBL" id="GAA5534149.1"/>
    </source>
</evidence>
<dbReference type="Pfam" id="PF12697">
    <property type="entry name" value="Abhydrolase_6"/>
    <property type="match status" value="1"/>
</dbReference>
<organism evidence="2 3">
    <name type="scientific">Deinococcus aluminii</name>
    <dbReference type="NCBI Taxonomy" id="1656885"/>
    <lineage>
        <taxon>Bacteria</taxon>
        <taxon>Thermotogati</taxon>
        <taxon>Deinococcota</taxon>
        <taxon>Deinococci</taxon>
        <taxon>Deinococcales</taxon>
        <taxon>Deinococcaceae</taxon>
        <taxon>Deinococcus</taxon>
    </lineage>
</organism>
<reference evidence="2 3" key="1">
    <citation type="submission" date="2024-02" db="EMBL/GenBank/DDBJ databases">
        <title>Deinococcus aluminii NBRC 112889.</title>
        <authorList>
            <person name="Ichikawa N."/>
            <person name="Katano-Makiyama Y."/>
            <person name="Hidaka K."/>
        </authorList>
    </citation>
    <scope>NUCLEOTIDE SEQUENCE [LARGE SCALE GENOMIC DNA]</scope>
    <source>
        <strain evidence="2 3">NBRC 112889</strain>
    </source>
</reference>
<dbReference type="RefSeq" id="WP_345455228.1">
    <property type="nucleotide sequence ID" value="NZ_BAABRV010000006.1"/>
</dbReference>
<sequence length="277" mass="30155">MALSSQGDRPEAAHQPVIGGHPLEVQWHGPSPAEAPTLVLLHEGLGSASLWRDFPRRLAEATGCGALVYSRAGYGQSAPVPLPRPTRYMHHEGLEVLPELLEHFGVREHLLIGHSDGGSIALINAGGAPRPGLLGIITEAAHVFNEDLSVASIAEAKEAYEHMDLRARLARHHRDVDNAFRGWNDVWLSPDFERWNIEEYLPGITVPLLVIQGEEDQYGTSAQVQAIVQGTGGPAEALMLPDCAHTPHREQPERTFEAMRAFVGRLTAGRTEGLSQP</sequence>
<dbReference type="PANTHER" id="PTHR43798">
    <property type="entry name" value="MONOACYLGLYCEROL LIPASE"/>
    <property type="match status" value="1"/>
</dbReference>
<dbReference type="InterPro" id="IPR000073">
    <property type="entry name" value="AB_hydrolase_1"/>
</dbReference>
<dbReference type="PANTHER" id="PTHR43798:SF33">
    <property type="entry name" value="HYDROLASE, PUTATIVE (AFU_ORTHOLOGUE AFUA_2G14860)-RELATED"/>
    <property type="match status" value="1"/>
</dbReference>
<gene>
    <name evidence="2" type="primary">menH_2</name>
    <name evidence="2" type="ORF">Dalu01_02557</name>
</gene>
<keyword evidence="3" id="KW-1185">Reference proteome</keyword>
<comment type="caution">
    <text evidence="2">The sequence shown here is derived from an EMBL/GenBank/DDBJ whole genome shotgun (WGS) entry which is preliminary data.</text>
</comment>
<accession>A0ABP9XFL2</accession>
<proteinExistence type="predicted"/>
<dbReference type="Proteomes" id="UP001404956">
    <property type="component" value="Unassembled WGS sequence"/>
</dbReference>
<evidence type="ECO:0000259" key="1">
    <source>
        <dbReference type="Pfam" id="PF12697"/>
    </source>
</evidence>
<dbReference type="Gene3D" id="3.40.50.1820">
    <property type="entry name" value="alpha/beta hydrolase"/>
    <property type="match status" value="1"/>
</dbReference>
<dbReference type="SUPFAM" id="SSF53474">
    <property type="entry name" value="alpha/beta-Hydrolases"/>
    <property type="match status" value="1"/>
</dbReference>
<dbReference type="InterPro" id="IPR029058">
    <property type="entry name" value="AB_hydrolase_fold"/>
</dbReference>
<dbReference type="EMBL" id="BAABRV010000006">
    <property type="protein sequence ID" value="GAA5534149.1"/>
    <property type="molecule type" value="Genomic_DNA"/>
</dbReference>
<feature type="domain" description="AB hydrolase-1" evidence="1">
    <location>
        <begin position="38"/>
        <end position="258"/>
    </location>
</feature>